<dbReference type="OrthoDB" id="1654616at2"/>
<evidence type="ECO:0000313" key="3">
    <source>
        <dbReference type="Proteomes" id="UP000070539"/>
    </source>
</evidence>
<keyword evidence="1" id="KW-0812">Transmembrane</keyword>
<dbReference type="Proteomes" id="UP000070539">
    <property type="component" value="Unassembled WGS sequence"/>
</dbReference>
<name>A0A136WF78_9FIRM</name>
<gene>
    <name evidence="2" type="ORF">CLNEO_16870</name>
</gene>
<evidence type="ECO:0000313" key="2">
    <source>
        <dbReference type="EMBL" id="KXL53144.1"/>
    </source>
</evidence>
<dbReference type="InterPro" id="IPR006750">
    <property type="entry name" value="YdcZ"/>
</dbReference>
<evidence type="ECO:0008006" key="4">
    <source>
        <dbReference type="Google" id="ProtNLM"/>
    </source>
</evidence>
<organism evidence="2 3">
    <name type="scientific">Anaerotignum neopropionicum</name>
    <dbReference type="NCBI Taxonomy" id="36847"/>
    <lineage>
        <taxon>Bacteria</taxon>
        <taxon>Bacillati</taxon>
        <taxon>Bacillota</taxon>
        <taxon>Clostridia</taxon>
        <taxon>Lachnospirales</taxon>
        <taxon>Anaerotignaceae</taxon>
        <taxon>Anaerotignum</taxon>
    </lineage>
</organism>
<evidence type="ECO:0000256" key="1">
    <source>
        <dbReference type="SAM" id="Phobius"/>
    </source>
</evidence>
<protein>
    <recommendedName>
        <fullName evidence="4">EamA-like transporter family protein</fullName>
    </recommendedName>
</protein>
<dbReference type="AlphaFoldDB" id="A0A136WF78"/>
<proteinExistence type="predicted"/>
<dbReference type="PANTHER" id="PTHR34821">
    <property type="entry name" value="INNER MEMBRANE PROTEIN YDCZ"/>
    <property type="match status" value="1"/>
</dbReference>
<dbReference type="RefSeq" id="WP_083531930.1">
    <property type="nucleotide sequence ID" value="NZ_LRVM01000004.1"/>
</dbReference>
<keyword evidence="3" id="KW-1185">Reference proteome</keyword>
<dbReference type="GO" id="GO:0005886">
    <property type="term" value="C:plasma membrane"/>
    <property type="evidence" value="ECO:0007669"/>
    <property type="project" value="TreeGrafter"/>
</dbReference>
<dbReference type="STRING" id="36847.CLNEO_16870"/>
<dbReference type="PANTHER" id="PTHR34821:SF2">
    <property type="entry name" value="INNER MEMBRANE PROTEIN YDCZ"/>
    <property type="match status" value="1"/>
</dbReference>
<accession>A0A136WF78</accession>
<feature type="transmembrane region" description="Helical" evidence="1">
    <location>
        <begin position="27"/>
        <end position="51"/>
    </location>
</feature>
<comment type="caution">
    <text evidence="2">The sequence shown here is derived from an EMBL/GenBank/DDBJ whole genome shotgun (WGS) entry which is preliminary data.</text>
</comment>
<feature type="transmembrane region" description="Helical" evidence="1">
    <location>
        <begin position="93"/>
        <end position="113"/>
    </location>
</feature>
<reference evidence="2 3" key="1">
    <citation type="submission" date="2016-01" db="EMBL/GenBank/DDBJ databases">
        <title>Genome sequence of Clostridium neopropionicum X4, DSM-3847.</title>
        <authorList>
            <person name="Poehlein A."/>
            <person name="Beck M.H."/>
            <person name="Bengelsdorf F.R."/>
            <person name="Daniel R."/>
            <person name="Duerre P."/>
        </authorList>
    </citation>
    <scope>NUCLEOTIDE SEQUENCE [LARGE SCALE GENOMIC DNA]</scope>
    <source>
        <strain evidence="2 3">DSM-3847</strain>
    </source>
</reference>
<dbReference type="EMBL" id="LRVM01000004">
    <property type="protein sequence ID" value="KXL53144.1"/>
    <property type="molecule type" value="Genomic_DNA"/>
</dbReference>
<keyword evidence="1" id="KW-0472">Membrane</keyword>
<dbReference type="Pfam" id="PF04657">
    <property type="entry name" value="DMT_YdcZ"/>
    <property type="match status" value="1"/>
</dbReference>
<feature type="transmembrane region" description="Helical" evidence="1">
    <location>
        <begin position="125"/>
        <end position="140"/>
    </location>
</feature>
<sequence>MIYFVFLVLAGIFQGFMVSLNGQLGNYYSLFGICFFVHMIAAVFLFLYIIIKEKKPISFRGVPKYVYTVGFMGVAMVATSSWCTLHIGATAMLSLSVIGQMLSAAIIDHYGWFNASKRAFRLKQLPCYLLVLIGVLVVVYG</sequence>
<keyword evidence="1" id="KW-1133">Transmembrane helix</keyword>
<feature type="transmembrane region" description="Helical" evidence="1">
    <location>
        <begin position="65"/>
        <end position="87"/>
    </location>
</feature>